<dbReference type="InterPro" id="IPR025438">
    <property type="entry name" value="DUF4180"/>
</dbReference>
<proteinExistence type="predicted"/>
<comment type="caution">
    <text evidence="2">The sequence shown here is derived from an EMBL/GenBank/DDBJ whole genome shotgun (WGS) entry which is preliminary data.</text>
</comment>
<dbReference type="RefSeq" id="WP_104438637.1">
    <property type="nucleotide sequence ID" value="NZ_PTJA01000012.1"/>
</dbReference>
<dbReference type="EMBL" id="PTJA01000012">
    <property type="protein sequence ID" value="PPK78939.1"/>
    <property type="molecule type" value="Genomic_DNA"/>
</dbReference>
<feature type="domain" description="DUF4180" evidence="1">
    <location>
        <begin position="9"/>
        <end position="118"/>
    </location>
</feature>
<reference evidence="2 3" key="1">
    <citation type="submission" date="2018-02" db="EMBL/GenBank/DDBJ databases">
        <title>Genomic Encyclopedia of Archaeal and Bacterial Type Strains, Phase II (KMG-II): from individual species to whole genera.</title>
        <authorList>
            <person name="Goeker M."/>
        </authorList>
    </citation>
    <scope>NUCLEOTIDE SEQUENCE [LARGE SCALE GENOMIC DNA]</scope>
    <source>
        <strain evidence="2 3">DSM 3808</strain>
    </source>
</reference>
<protein>
    <submittedName>
        <fullName evidence="2">Uncharacterized protein DUF4180</fullName>
    </submittedName>
</protein>
<dbReference type="OrthoDB" id="8595425at2"/>
<accession>A0A2S6HN97</accession>
<name>A0A2S6HN97_9FIRM</name>
<organism evidence="2 3">
    <name type="scientific">Lacrimispora xylanisolvens</name>
    <dbReference type="NCBI Taxonomy" id="384636"/>
    <lineage>
        <taxon>Bacteria</taxon>
        <taxon>Bacillati</taxon>
        <taxon>Bacillota</taxon>
        <taxon>Clostridia</taxon>
        <taxon>Lachnospirales</taxon>
        <taxon>Lachnospiraceae</taxon>
        <taxon>Lacrimispora</taxon>
    </lineage>
</organism>
<evidence type="ECO:0000313" key="2">
    <source>
        <dbReference type="EMBL" id="PPK78939.1"/>
    </source>
</evidence>
<dbReference type="AlphaFoldDB" id="A0A2S6HN97"/>
<evidence type="ECO:0000313" key="3">
    <source>
        <dbReference type="Proteomes" id="UP000237749"/>
    </source>
</evidence>
<sequence length="121" mass="13239">MKIDIVTQNGIPIAVISGEEPLIQDVGSALDLMAQVKYESGSSRFVISKEAITEDFFCLSTRLAGEVLQKFVNYGVKMAVIGDFSGYTSKPLKDFIYESNHGSDFCFVSDLQKGIDKLAAM</sequence>
<evidence type="ECO:0000259" key="1">
    <source>
        <dbReference type="Pfam" id="PF13788"/>
    </source>
</evidence>
<dbReference type="Pfam" id="PF13788">
    <property type="entry name" value="DUF4180"/>
    <property type="match status" value="1"/>
</dbReference>
<gene>
    <name evidence="2" type="ORF">BXY41_11298</name>
</gene>
<dbReference type="Proteomes" id="UP000237749">
    <property type="component" value="Unassembled WGS sequence"/>
</dbReference>
<keyword evidence="3" id="KW-1185">Reference proteome</keyword>